<keyword evidence="2" id="KW-1185">Reference proteome</keyword>
<accession>A0ABT6JXW1</accession>
<reference evidence="1 2" key="1">
    <citation type="submission" date="2023-04" db="EMBL/GenBank/DDBJ databases">
        <title>Luteimonas sp. M1R5S59.</title>
        <authorList>
            <person name="Sun J.-Q."/>
        </authorList>
    </citation>
    <scope>NUCLEOTIDE SEQUENCE [LARGE SCALE GENOMIC DNA]</scope>
    <source>
        <strain evidence="1 2">M1R5S59</strain>
    </source>
</reference>
<dbReference type="EMBL" id="JARXRO010000020">
    <property type="protein sequence ID" value="MDH5835333.1"/>
    <property type="molecule type" value="Genomic_DNA"/>
</dbReference>
<sequence>MNLIPSQLRIRLLANGARTANGEDHDPYPVVRLFVADGPASWLLTELDPDDPDLAYGLCDLGLGAPALDYVRLSDLATVAGDQIRCDIDFAAHQPLSAYLSEAREAGAIRP</sequence>
<evidence type="ECO:0000313" key="1">
    <source>
        <dbReference type="EMBL" id="MDH5835333.1"/>
    </source>
</evidence>
<organism evidence="1 2">
    <name type="scientific">Luteimonas kalidii</name>
    <dbReference type="NCBI Taxonomy" id="3042025"/>
    <lineage>
        <taxon>Bacteria</taxon>
        <taxon>Pseudomonadati</taxon>
        <taxon>Pseudomonadota</taxon>
        <taxon>Gammaproteobacteria</taxon>
        <taxon>Lysobacterales</taxon>
        <taxon>Lysobacteraceae</taxon>
        <taxon>Luteimonas</taxon>
    </lineage>
</organism>
<evidence type="ECO:0000313" key="2">
    <source>
        <dbReference type="Proteomes" id="UP001156873"/>
    </source>
</evidence>
<protein>
    <submittedName>
        <fullName evidence="1">DUF2958 domain-containing protein</fullName>
    </submittedName>
</protein>
<comment type="caution">
    <text evidence="1">The sequence shown here is derived from an EMBL/GenBank/DDBJ whole genome shotgun (WGS) entry which is preliminary data.</text>
</comment>
<gene>
    <name evidence="1" type="ORF">QFW81_15575</name>
</gene>
<dbReference type="InterPro" id="IPR021341">
    <property type="entry name" value="DUF2958"/>
</dbReference>
<dbReference type="Pfam" id="PF11171">
    <property type="entry name" value="DUF2958"/>
    <property type="match status" value="1"/>
</dbReference>
<proteinExistence type="predicted"/>
<dbReference type="Proteomes" id="UP001156873">
    <property type="component" value="Unassembled WGS sequence"/>
</dbReference>
<name>A0ABT6JXW1_9GAMM</name>